<evidence type="ECO:0000256" key="1">
    <source>
        <dbReference type="ARBA" id="ARBA00023125"/>
    </source>
</evidence>
<dbReference type="RefSeq" id="WP_006986834.1">
    <property type="nucleotide sequence ID" value="NZ_JH417969.1"/>
</dbReference>
<protein>
    <submittedName>
        <fullName evidence="3">DNA-binding helix-turn-helix protein</fullName>
    </submittedName>
</protein>
<dbReference type="PROSITE" id="PS50943">
    <property type="entry name" value="HTH_CROC1"/>
    <property type="match status" value="1"/>
</dbReference>
<keyword evidence="1 3" id="KW-0238">DNA-binding</keyword>
<dbReference type="Gene3D" id="1.10.260.40">
    <property type="entry name" value="lambda repressor-like DNA-binding domains"/>
    <property type="match status" value="1"/>
</dbReference>
<dbReference type="EMBL" id="AGCM01000184">
    <property type="protein sequence ID" value="EHM50222.1"/>
    <property type="molecule type" value="Genomic_DNA"/>
</dbReference>
<proteinExistence type="predicted"/>
<dbReference type="InterPro" id="IPR010982">
    <property type="entry name" value="Lambda_DNA-bd_dom_sf"/>
</dbReference>
<organism evidence="3 4">
    <name type="scientific">Cardiobacterium valvarum F0432</name>
    <dbReference type="NCBI Taxonomy" id="797473"/>
    <lineage>
        <taxon>Bacteria</taxon>
        <taxon>Pseudomonadati</taxon>
        <taxon>Pseudomonadota</taxon>
        <taxon>Gammaproteobacteria</taxon>
        <taxon>Cardiobacteriales</taxon>
        <taxon>Cardiobacteriaceae</taxon>
        <taxon>Cardiobacterium</taxon>
    </lineage>
</organism>
<dbReference type="STRING" id="797473.HMPREF9080_02850"/>
<name>G9ZJ81_9GAMM</name>
<dbReference type="InterPro" id="IPR001387">
    <property type="entry name" value="Cro/C1-type_HTH"/>
</dbReference>
<reference evidence="3 4" key="1">
    <citation type="submission" date="2011-08" db="EMBL/GenBank/DDBJ databases">
        <authorList>
            <person name="Weinstock G."/>
            <person name="Sodergren E."/>
            <person name="Clifton S."/>
            <person name="Fulton L."/>
            <person name="Fulton B."/>
            <person name="Courtney L."/>
            <person name="Fronick C."/>
            <person name="Harrison M."/>
            <person name="Strong C."/>
            <person name="Farmer C."/>
            <person name="Delahaunty K."/>
            <person name="Markovic C."/>
            <person name="Hall O."/>
            <person name="Minx P."/>
            <person name="Tomlinson C."/>
            <person name="Mitreva M."/>
            <person name="Hou S."/>
            <person name="Chen J."/>
            <person name="Wollam A."/>
            <person name="Pepin K.H."/>
            <person name="Johnson M."/>
            <person name="Bhonagiri V."/>
            <person name="Zhang X."/>
            <person name="Suruliraj S."/>
            <person name="Warren W."/>
            <person name="Chinwalla A."/>
            <person name="Mardis E.R."/>
            <person name="Wilson R.K."/>
        </authorList>
    </citation>
    <scope>NUCLEOTIDE SEQUENCE [LARGE SCALE GENOMIC DNA]</scope>
    <source>
        <strain evidence="3 4">F0432</strain>
    </source>
</reference>
<dbReference type="GO" id="GO:0003677">
    <property type="term" value="F:DNA binding"/>
    <property type="evidence" value="ECO:0007669"/>
    <property type="project" value="UniProtKB-KW"/>
</dbReference>
<sequence length="148" mass="16496">MSLGEVIKNARLRKNIKQAEIAKEIGVTVQTYIKWEANETEPKASQVAKLSKALGLSANAICSGEESQKMDLPAFMRVFSKIQQHASEFELALSIWEAIESDETFIKSIRKNARLGFHPYDTDYDPNTGKVTHIGLNGEEVFDPLGLI</sequence>
<dbReference type="AlphaFoldDB" id="G9ZJ81"/>
<gene>
    <name evidence="3" type="ORF">HMPREF9080_02850</name>
</gene>
<dbReference type="Proteomes" id="UP000004750">
    <property type="component" value="Unassembled WGS sequence"/>
</dbReference>
<feature type="domain" description="HTH cro/C1-type" evidence="2">
    <location>
        <begin position="7"/>
        <end position="61"/>
    </location>
</feature>
<comment type="caution">
    <text evidence="3">The sequence shown here is derived from an EMBL/GenBank/DDBJ whole genome shotgun (WGS) entry which is preliminary data.</text>
</comment>
<accession>G9ZJ81</accession>
<evidence type="ECO:0000313" key="3">
    <source>
        <dbReference type="EMBL" id="EHM50222.1"/>
    </source>
</evidence>
<dbReference type="CDD" id="cd00093">
    <property type="entry name" value="HTH_XRE"/>
    <property type="match status" value="1"/>
</dbReference>
<dbReference type="Pfam" id="PF01381">
    <property type="entry name" value="HTH_3"/>
    <property type="match status" value="1"/>
</dbReference>
<dbReference type="PANTHER" id="PTHR46558">
    <property type="entry name" value="TRACRIPTIONAL REGULATORY PROTEIN-RELATED-RELATED"/>
    <property type="match status" value="1"/>
</dbReference>
<dbReference type="SMART" id="SM00530">
    <property type="entry name" value="HTH_XRE"/>
    <property type="match status" value="1"/>
</dbReference>
<dbReference type="SUPFAM" id="SSF47413">
    <property type="entry name" value="lambda repressor-like DNA-binding domains"/>
    <property type="match status" value="1"/>
</dbReference>
<dbReference type="PANTHER" id="PTHR46558:SF11">
    <property type="entry name" value="HTH-TYPE TRANSCRIPTIONAL REGULATOR XRE"/>
    <property type="match status" value="1"/>
</dbReference>
<dbReference type="HOGENOM" id="CLU_147224_0_0_6"/>
<evidence type="ECO:0000259" key="2">
    <source>
        <dbReference type="PROSITE" id="PS50943"/>
    </source>
</evidence>
<evidence type="ECO:0000313" key="4">
    <source>
        <dbReference type="Proteomes" id="UP000004750"/>
    </source>
</evidence>